<reference evidence="5" key="1">
    <citation type="submission" date="2025-08" db="UniProtKB">
        <authorList>
            <consortium name="Ensembl"/>
        </authorList>
    </citation>
    <scope>IDENTIFICATION</scope>
</reference>
<dbReference type="InterPro" id="IPR006574">
    <property type="entry name" value="PRY"/>
</dbReference>
<sequence>MSMDREETGKRRFAGRAKKKTKSRRRGSRQRVTMVTISEPDPGLSQEPEDTSLDREETRKRRFALWFHITVIVSIGLLSILLISLRFNSPSPWKEGREHLLDELGEGFIQVIKSIASSLYRVSTTKKGWRASREDCQKRKADLVVINSREELVCVCVLMDTSWIGLSDREKEGTHKWVDGTPMTSSWRHVKPRDDGGARDCVVAGEDGWSEEPCKRLHHWICEKVLDLDHLEAERNKEGSVMPTEEEEAPSITEFHSSTHVLPVGQTARYTCHAGGTPEPTVEWLHNGRPLERDGTDDQSEAWVERGFLFIRGGRYGVNTVCCMASNSAGTANHSAELLVFDACDLTLDPNTAYRRLSLSEDNRKVTRVEEDQSYPDHPDRFDPYPQVLGREALTGRCYWEKCVSMGPLAVSPSAVTRDRPAVASTHHGTTTLSGYPPRDHHRHRQQVRAPSQLHPFEIDLSLLKCIHPGGLPTPIAPTPHSHTTTHTTDARYLPHLHPVIDPPAFSIDPHTPTITTIDPHTHIKPQNTPDPHQHTHTHNHSDHKDHLHPPPVLSSHHHQHTAGTLHQMAQPVEKTKHILKYSRPCTTGTQRTERCRPGNSPGGCHDRSTNDPTSSNPSPTDTTSQRNNHNTNTWMHNDMLILKEHYTHTIDQLTQTPQPTNTLSLKTATNWAHKRLGHRLLPTTFHQLEHTLLHTPSAPHSPLITNPHPLNLLPPSPIPTSPHTTPPRAWTFPSPPPPQPTLSHTDPPPPPPSLCLPNQHPHTP</sequence>
<evidence type="ECO:0000259" key="3">
    <source>
        <dbReference type="PROSITE" id="PS50041"/>
    </source>
</evidence>
<dbReference type="SMART" id="SM00589">
    <property type="entry name" value="PRY"/>
    <property type="match status" value="1"/>
</dbReference>
<keyword evidence="2" id="KW-1133">Transmembrane helix</keyword>
<evidence type="ECO:0000256" key="2">
    <source>
        <dbReference type="SAM" id="Phobius"/>
    </source>
</evidence>
<name>A0A8C5FIN2_GADMO</name>
<dbReference type="InterPro" id="IPR003879">
    <property type="entry name" value="Butyrophylin_SPRY"/>
</dbReference>
<dbReference type="Gene3D" id="2.60.40.10">
    <property type="entry name" value="Immunoglobulins"/>
    <property type="match status" value="1"/>
</dbReference>
<dbReference type="SUPFAM" id="SSF49899">
    <property type="entry name" value="Concanavalin A-like lectins/glucanases"/>
    <property type="match status" value="1"/>
</dbReference>
<evidence type="ECO:0008006" key="7">
    <source>
        <dbReference type="Google" id="ProtNLM"/>
    </source>
</evidence>
<dbReference type="InterPro" id="IPR016186">
    <property type="entry name" value="C-type_lectin-like/link_sf"/>
</dbReference>
<dbReference type="Pfam" id="PF13765">
    <property type="entry name" value="PRY"/>
    <property type="match status" value="1"/>
</dbReference>
<dbReference type="Proteomes" id="UP000694546">
    <property type="component" value="Unassembled WGS sequence"/>
</dbReference>
<evidence type="ECO:0000313" key="6">
    <source>
        <dbReference type="Proteomes" id="UP000694546"/>
    </source>
</evidence>
<dbReference type="PANTHER" id="PTHR22803">
    <property type="entry name" value="MANNOSE, PHOSPHOLIPASE, LECTIN RECEPTOR RELATED"/>
    <property type="match status" value="1"/>
</dbReference>
<evidence type="ECO:0000313" key="5">
    <source>
        <dbReference type="Ensembl" id="ENSGMOP00000039692.1"/>
    </source>
</evidence>
<feature type="transmembrane region" description="Helical" evidence="2">
    <location>
        <begin position="63"/>
        <end position="85"/>
    </location>
</feature>
<feature type="region of interest" description="Disordered" evidence="1">
    <location>
        <begin position="697"/>
        <end position="765"/>
    </location>
</feature>
<dbReference type="SMART" id="SM00034">
    <property type="entry name" value="CLECT"/>
    <property type="match status" value="1"/>
</dbReference>
<accession>A0A8C5FIN2</accession>
<organism evidence="5 6">
    <name type="scientific">Gadus morhua</name>
    <name type="common">Atlantic cod</name>
    <dbReference type="NCBI Taxonomy" id="8049"/>
    <lineage>
        <taxon>Eukaryota</taxon>
        <taxon>Metazoa</taxon>
        <taxon>Chordata</taxon>
        <taxon>Craniata</taxon>
        <taxon>Vertebrata</taxon>
        <taxon>Euteleostomi</taxon>
        <taxon>Actinopterygii</taxon>
        <taxon>Neopterygii</taxon>
        <taxon>Teleostei</taxon>
        <taxon>Neoteleostei</taxon>
        <taxon>Acanthomorphata</taxon>
        <taxon>Zeiogadaria</taxon>
        <taxon>Gadariae</taxon>
        <taxon>Gadiformes</taxon>
        <taxon>Gadoidei</taxon>
        <taxon>Gadidae</taxon>
        <taxon>Gadus</taxon>
    </lineage>
</organism>
<dbReference type="Pfam" id="PF00059">
    <property type="entry name" value="Lectin_C"/>
    <property type="match status" value="1"/>
</dbReference>
<dbReference type="InterPro" id="IPR007110">
    <property type="entry name" value="Ig-like_dom"/>
</dbReference>
<keyword evidence="6" id="KW-1185">Reference proteome</keyword>
<dbReference type="PROSITE" id="PS50835">
    <property type="entry name" value="IG_LIKE"/>
    <property type="match status" value="1"/>
</dbReference>
<feature type="compositionally biased region" description="Low complexity" evidence="1">
    <location>
        <begin position="703"/>
        <end position="712"/>
    </location>
</feature>
<feature type="region of interest" description="Disordered" evidence="1">
    <location>
        <begin position="512"/>
        <end position="566"/>
    </location>
</feature>
<evidence type="ECO:0000256" key="1">
    <source>
        <dbReference type="SAM" id="MobiDB-lite"/>
    </source>
</evidence>
<feature type="region of interest" description="Disordered" evidence="1">
    <location>
        <begin position="1"/>
        <end position="55"/>
    </location>
</feature>
<proteinExistence type="predicted"/>
<feature type="domain" description="Ig-like" evidence="4">
    <location>
        <begin position="250"/>
        <end position="339"/>
    </location>
</feature>
<dbReference type="InterPro" id="IPR001304">
    <property type="entry name" value="C-type_lectin-like"/>
</dbReference>
<keyword evidence="2" id="KW-0472">Membrane</keyword>
<dbReference type="Ensembl" id="ENSGMOT00000069808.1">
    <property type="protein sequence ID" value="ENSGMOP00000039692.1"/>
    <property type="gene ID" value="ENSGMOG00000027234.1"/>
</dbReference>
<dbReference type="Pfam" id="PF13927">
    <property type="entry name" value="Ig_3"/>
    <property type="match status" value="1"/>
</dbReference>
<reference evidence="5" key="2">
    <citation type="submission" date="2025-09" db="UniProtKB">
        <authorList>
            <consortium name="Ensembl"/>
        </authorList>
    </citation>
    <scope>IDENTIFICATION</scope>
</reference>
<dbReference type="PRINTS" id="PR01407">
    <property type="entry name" value="BUTYPHLNCDUF"/>
</dbReference>
<feature type="compositionally biased region" description="Low complexity" evidence="1">
    <location>
        <begin position="611"/>
        <end position="625"/>
    </location>
</feature>
<feature type="compositionally biased region" description="Basic residues" evidence="1">
    <location>
        <begin position="11"/>
        <end position="29"/>
    </location>
</feature>
<dbReference type="InterPro" id="IPR013783">
    <property type="entry name" value="Ig-like_fold"/>
</dbReference>
<dbReference type="Gene3D" id="3.10.100.10">
    <property type="entry name" value="Mannose-Binding Protein A, subunit A"/>
    <property type="match status" value="1"/>
</dbReference>
<dbReference type="InterPro" id="IPR050111">
    <property type="entry name" value="C-type_lectin/snaclec_domain"/>
</dbReference>
<feature type="region of interest" description="Disordered" evidence="1">
    <location>
        <begin position="422"/>
        <end position="448"/>
    </location>
</feature>
<dbReference type="SUPFAM" id="SSF56436">
    <property type="entry name" value="C-type lectin-like"/>
    <property type="match status" value="1"/>
</dbReference>
<feature type="compositionally biased region" description="Basic and acidic residues" evidence="1">
    <location>
        <begin position="1"/>
        <end position="10"/>
    </location>
</feature>
<feature type="compositionally biased region" description="Basic and acidic residues" evidence="1">
    <location>
        <begin position="540"/>
        <end position="549"/>
    </location>
</feature>
<keyword evidence="2" id="KW-0812">Transmembrane</keyword>
<evidence type="ECO:0000259" key="4">
    <source>
        <dbReference type="PROSITE" id="PS50835"/>
    </source>
</evidence>
<dbReference type="InterPro" id="IPR013320">
    <property type="entry name" value="ConA-like_dom_sf"/>
</dbReference>
<feature type="compositionally biased region" description="Pro residues" evidence="1">
    <location>
        <begin position="734"/>
        <end position="755"/>
    </location>
</feature>
<feature type="region of interest" description="Disordered" evidence="1">
    <location>
        <begin position="582"/>
        <end position="633"/>
    </location>
</feature>
<dbReference type="InterPro" id="IPR016187">
    <property type="entry name" value="CTDL_fold"/>
</dbReference>
<feature type="domain" description="C-type lectin" evidence="3">
    <location>
        <begin position="115"/>
        <end position="223"/>
    </location>
</feature>
<protein>
    <recommendedName>
        <fullName evidence="7">Ig-like domain-containing protein</fullName>
    </recommendedName>
</protein>
<dbReference type="SUPFAM" id="SSF48726">
    <property type="entry name" value="Immunoglobulin"/>
    <property type="match status" value="1"/>
</dbReference>
<dbReference type="InterPro" id="IPR036179">
    <property type="entry name" value="Ig-like_dom_sf"/>
</dbReference>
<dbReference type="GeneTree" id="ENSGT01020000230338"/>
<dbReference type="AlphaFoldDB" id="A0A8C5FIN2"/>
<dbReference type="Gene3D" id="2.60.120.920">
    <property type="match status" value="1"/>
</dbReference>
<dbReference type="InterPro" id="IPR043136">
    <property type="entry name" value="B30.2/SPRY_sf"/>
</dbReference>
<dbReference type="PROSITE" id="PS50041">
    <property type="entry name" value="C_TYPE_LECTIN_2"/>
    <property type="match status" value="1"/>
</dbReference>